<dbReference type="GO" id="GO:0010506">
    <property type="term" value="P:regulation of autophagy"/>
    <property type="evidence" value="ECO:0007669"/>
    <property type="project" value="InterPro"/>
</dbReference>
<dbReference type="GO" id="GO:0004674">
    <property type="term" value="F:protein serine/threonine kinase activity"/>
    <property type="evidence" value="ECO:0007669"/>
    <property type="project" value="UniProtKB-KW"/>
</dbReference>
<evidence type="ECO:0000313" key="12">
    <source>
        <dbReference type="Proteomes" id="UP000318582"/>
    </source>
</evidence>
<dbReference type="Gene3D" id="1.10.510.10">
    <property type="entry name" value="Transferase(Phosphotransferase) domain 1"/>
    <property type="match status" value="1"/>
</dbReference>
<gene>
    <name evidence="11" type="ORF">PhCBS80983_g05264</name>
</gene>
<dbReference type="GO" id="GO:0034727">
    <property type="term" value="P:piecemeal microautophagy of the nucleus"/>
    <property type="evidence" value="ECO:0007669"/>
    <property type="project" value="TreeGrafter"/>
</dbReference>
<dbReference type="GO" id="GO:0061709">
    <property type="term" value="P:reticulophagy"/>
    <property type="evidence" value="ECO:0007669"/>
    <property type="project" value="TreeGrafter"/>
</dbReference>
<reference evidence="11 12" key="1">
    <citation type="journal article" date="2019" name="Sci. Rep.">
        <title>Comparative genomics of chytrid fungi reveal insights into the obligate biotrophic and pathogenic lifestyle of Synchytrium endobioticum.</title>
        <authorList>
            <person name="van de Vossenberg B.T.L.H."/>
            <person name="Warris S."/>
            <person name="Nguyen H.D.T."/>
            <person name="van Gent-Pelzer M.P.E."/>
            <person name="Joly D.L."/>
            <person name="van de Geest H.C."/>
            <person name="Bonants P.J.M."/>
            <person name="Smith D.S."/>
            <person name="Levesque C.A."/>
            <person name="van der Lee T.A.J."/>
        </authorList>
    </citation>
    <scope>NUCLEOTIDE SEQUENCE [LARGE SCALE GENOMIC DNA]</scope>
    <source>
        <strain evidence="11 12">CBS 809.83</strain>
    </source>
</reference>
<feature type="compositionally biased region" description="Low complexity" evidence="9">
    <location>
        <begin position="287"/>
        <end position="308"/>
    </location>
</feature>
<dbReference type="PANTHER" id="PTHR24348:SF22">
    <property type="entry name" value="NON-SPECIFIC SERINE_THREONINE PROTEIN KINASE"/>
    <property type="match status" value="1"/>
</dbReference>
<feature type="region of interest" description="Disordered" evidence="9">
    <location>
        <begin position="607"/>
        <end position="719"/>
    </location>
</feature>
<feature type="compositionally biased region" description="Acidic residues" evidence="9">
    <location>
        <begin position="626"/>
        <end position="638"/>
    </location>
</feature>
<dbReference type="Proteomes" id="UP000318582">
    <property type="component" value="Unassembled WGS sequence"/>
</dbReference>
<evidence type="ECO:0000256" key="1">
    <source>
        <dbReference type="ARBA" id="ARBA00012513"/>
    </source>
</evidence>
<feature type="domain" description="Protein kinase" evidence="10">
    <location>
        <begin position="17"/>
        <end position="354"/>
    </location>
</feature>
<sequence length="1166" mass="123142">MSSVHPLTAPTTAIGDYLVSHEIGRGSFATVYMGKAISTGRPVAVKSVSRDKLNRKLAENLESEIKILKGIQHDHVVALLDIVSTEKHIHLIMEYCSLGDLSHYIKRRGLVGGATVEGGQWNPFSGPWGGLNEIVVRHFLRQLASAMEFLRAHNLIHRDLKPQNVLLCPAPADATHVQIPSPSQPGLLASVPALPVLKLADFGFARALPSHSLASTLCGSPLYMAPEILRGDKYGPSADLWSFGAILYEMICGRPPFKAQNYIDLLRKIERGEGIIRFPGEDMASLTARRSSALSSSPSSRLGTSPGSNSPRFPPNMKGVPPIGEDLKDLIRRLLKRNPAERMPFEAFFSHSCVISNRGIGTPPIGSFNSMDGGLNMLRRKSSTGSQRSTSYGTPPQGDLPFAHVTQGAAAASTAVGTVSEGFVKMEHKGNPVLLPPPGLTRVHTSPARPGFKRGETLVLGMPHDVGHNRGSGAAGVQEKGSSGYAPASAAHPDQLLRYATSSSASGHHLAPGMPDMARQSSAPVFHTLQSSSGSGGGSSANARAAQGRPAATTRISSMILEESGKGSAISKGKSRVPTEFADAVEPPFPGYGGVDPVIFAAFSQTPEVKEPLSSSQAEQPNPNGEDGDNIDVEDDYKGDENNSSLSSLGSLELSEGDDPDVYDELVGDGNTNNINTETGKGGAGVSGGGGESGSAGSGSHPRPLFATDSHGSGNGKSSMEEYVVVEKRVVEVNWLADQVADAVGDDATHSPPGSRYPVGGHAQYSPQQDPHGWRQTPLMSVTPATIAPGTPPSPPSGTSPRPLRLSPKQRSRIFGSLRESTHQFLNPAVAAAVAAASSSSSTSPQSGSTPPAASLAAATAASGSPTRSATGTAFFQRRASSSSASTTDPQNHPLLTPLNLCALRGHAVQQLADSIFPQSPSEALGCYLLALRCYQTGMEVAKGIWSSVRTSTNSNVASSTISMFMGASMTAASSAAAHAFSSSPAVDLRVLSVGVQWVRERFNECLERAERCQEAEGDERLHHQQDQSHRPRRVEMVVYEGALEVSRRAAVLELSTHQSPASLASSTSSSSTHIVPPAACEDLYRHAILLIEALLTLDEEDDDARHQQHQQHHGNRDEEDDPHHPRGMTDEDRRVLEGFVASLWNRVGAVSNASATAAAPPAAEQ</sequence>
<feature type="region of interest" description="Disordered" evidence="9">
    <location>
        <begin position="1102"/>
        <end position="1130"/>
    </location>
</feature>
<dbReference type="Pfam" id="PF21127">
    <property type="entry name" value="ATG1-like_MIT2"/>
    <property type="match status" value="1"/>
</dbReference>
<keyword evidence="12" id="KW-1185">Reference proteome</keyword>
<dbReference type="FunFam" id="3.30.200.20:FF:000003">
    <property type="entry name" value="Non-specific serine/threonine protein kinase"/>
    <property type="match status" value="1"/>
</dbReference>
<accession>A0A507DW21</accession>
<dbReference type="Gene3D" id="3.30.200.20">
    <property type="entry name" value="Phosphorylase Kinase, domain 1"/>
    <property type="match status" value="1"/>
</dbReference>
<evidence type="ECO:0000259" key="10">
    <source>
        <dbReference type="PROSITE" id="PS50011"/>
    </source>
</evidence>
<dbReference type="InterPro" id="IPR048941">
    <property type="entry name" value="ATG1-like_MIT2"/>
</dbReference>
<feature type="region of interest" description="Disordered" evidence="9">
    <location>
        <begin position="840"/>
        <end position="871"/>
    </location>
</feature>
<dbReference type="InterPro" id="IPR017441">
    <property type="entry name" value="Protein_kinase_ATP_BS"/>
</dbReference>
<evidence type="ECO:0000256" key="5">
    <source>
        <dbReference type="ARBA" id="ARBA00022777"/>
    </source>
</evidence>
<dbReference type="GO" id="GO:0005776">
    <property type="term" value="C:autophagosome"/>
    <property type="evidence" value="ECO:0007669"/>
    <property type="project" value="TreeGrafter"/>
</dbReference>
<feature type="compositionally biased region" description="Gly residues" evidence="9">
    <location>
        <begin position="680"/>
        <end position="697"/>
    </location>
</feature>
<keyword evidence="3" id="KW-0808">Transferase</keyword>
<dbReference type="SMART" id="SM00220">
    <property type="entry name" value="S_TKc"/>
    <property type="match status" value="1"/>
</dbReference>
<dbReference type="PROSITE" id="PS50011">
    <property type="entry name" value="PROTEIN_KINASE_DOM"/>
    <property type="match status" value="1"/>
</dbReference>
<feature type="compositionally biased region" description="Acidic residues" evidence="9">
    <location>
        <begin position="655"/>
        <end position="667"/>
    </location>
</feature>
<feature type="compositionally biased region" description="Polar residues" evidence="9">
    <location>
        <begin position="670"/>
        <end position="679"/>
    </location>
</feature>
<name>A0A507DW21_9FUNG</name>
<dbReference type="AlphaFoldDB" id="A0A507DW21"/>
<keyword evidence="6 8" id="KW-0067">ATP-binding</keyword>
<dbReference type="EC" id="2.7.11.1" evidence="1"/>
<evidence type="ECO:0000256" key="2">
    <source>
        <dbReference type="ARBA" id="ARBA00022527"/>
    </source>
</evidence>
<dbReference type="InterPro" id="IPR008271">
    <property type="entry name" value="Ser/Thr_kinase_AS"/>
</dbReference>
<evidence type="ECO:0000256" key="9">
    <source>
        <dbReference type="SAM" id="MobiDB-lite"/>
    </source>
</evidence>
<keyword evidence="5" id="KW-0418">Kinase</keyword>
<feature type="compositionally biased region" description="Low complexity" evidence="9">
    <location>
        <begin position="540"/>
        <end position="555"/>
    </location>
</feature>
<evidence type="ECO:0000256" key="6">
    <source>
        <dbReference type="ARBA" id="ARBA00022840"/>
    </source>
</evidence>
<dbReference type="CDD" id="cd14009">
    <property type="entry name" value="STKc_ATG1_ULK_like"/>
    <property type="match status" value="1"/>
</dbReference>
<evidence type="ECO:0000256" key="3">
    <source>
        <dbReference type="ARBA" id="ARBA00022679"/>
    </source>
</evidence>
<feature type="region of interest" description="Disordered" evidence="9">
    <location>
        <begin position="287"/>
        <end position="322"/>
    </location>
</feature>
<feature type="region of interest" description="Disordered" evidence="9">
    <location>
        <begin position="1015"/>
        <end position="1034"/>
    </location>
</feature>
<keyword evidence="2" id="KW-0723">Serine/threonine-protein kinase</keyword>
<evidence type="ECO:0000256" key="7">
    <source>
        <dbReference type="ARBA" id="ARBA00030237"/>
    </source>
</evidence>
<dbReference type="InterPro" id="IPR045269">
    <property type="entry name" value="Atg1-like"/>
</dbReference>
<dbReference type="GO" id="GO:0034045">
    <property type="term" value="C:phagophore assembly site membrane"/>
    <property type="evidence" value="ECO:0007669"/>
    <property type="project" value="TreeGrafter"/>
</dbReference>
<dbReference type="InterPro" id="IPR000719">
    <property type="entry name" value="Prot_kinase_dom"/>
</dbReference>
<dbReference type="GO" id="GO:0042594">
    <property type="term" value="P:response to starvation"/>
    <property type="evidence" value="ECO:0007669"/>
    <property type="project" value="TreeGrafter"/>
</dbReference>
<dbReference type="PROSITE" id="PS00107">
    <property type="entry name" value="PROTEIN_KINASE_ATP"/>
    <property type="match status" value="1"/>
</dbReference>
<dbReference type="InterPro" id="IPR011009">
    <property type="entry name" value="Kinase-like_dom_sf"/>
</dbReference>
<feature type="region of interest" description="Disordered" evidence="9">
    <location>
        <begin position="527"/>
        <end position="574"/>
    </location>
</feature>
<feature type="region of interest" description="Disordered" evidence="9">
    <location>
        <begin position="744"/>
        <end position="807"/>
    </location>
</feature>
<organism evidence="11 12">
    <name type="scientific">Powellomyces hirtus</name>
    <dbReference type="NCBI Taxonomy" id="109895"/>
    <lineage>
        <taxon>Eukaryota</taxon>
        <taxon>Fungi</taxon>
        <taxon>Fungi incertae sedis</taxon>
        <taxon>Chytridiomycota</taxon>
        <taxon>Chytridiomycota incertae sedis</taxon>
        <taxon>Chytridiomycetes</taxon>
        <taxon>Spizellomycetales</taxon>
        <taxon>Powellomycetaceae</taxon>
        <taxon>Powellomyces</taxon>
    </lineage>
</organism>
<feature type="binding site" evidence="8">
    <location>
        <position position="46"/>
    </location>
    <ligand>
        <name>ATP</name>
        <dbReference type="ChEBI" id="CHEBI:30616"/>
    </ligand>
</feature>
<dbReference type="SUPFAM" id="SSF56112">
    <property type="entry name" value="Protein kinase-like (PK-like)"/>
    <property type="match status" value="1"/>
</dbReference>
<dbReference type="EMBL" id="QEAQ01000106">
    <property type="protein sequence ID" value="TPX55502.1"/>
    <property type="molecule type" value="Genomic_DNA"/>
</dbReference>
<protein>
    <recommendedName>
        <fullName evidence="1">non-specific serine/threonine protein kinase</fullName>
        <ecNumber evidence="1">2.7.11.1</ecNumber>
    </recommendedName>
    <alternativeName>
        <fullName evidence="7">Autophagy-related protein 1</fullName>
    </alternativeName>
</protein>
<dbReference type="GO" id="GO:0000045">
    <property type="term" value="P:autophagosome assembly"/>
    <property type="evidence" value="ECO:0007669"/>
    <property type="project" value="TreeGrafter"/>
</dbReference>
<dbReference type="Pfam" id="PF12063">
    <property type="entry name" value="ATG1-like_MIT1"/>
    <property type="match status" value="1"/>
</dbReference>
<dbReference type="InterPro" id="IPR022708">
    <property type="entry name" value="Atg1-like_tMIT"/>
</dbReference>
<dbReference type="GO" id="GO:0005829">
    <property type="term" value="C:cytosol"/>
    <property type="evidence" value="ECO:0007669"/>
    <property type="project" value="TreeGrafter"/>
</dbReference>
<feature type="region of interest" description="Disordered" evidence="9">
    <location>
        <begin position="470"/>
        <end position="489"/>
    </location>
</feature>
<comment type="caution">
    <text evidence="11">The sequence shown here is derived from an EMBL/GenBank/DDBJ whole genome shotgun (WGS) entry which is preliminary data.</text>
</comment>
<evidence type="ECO:0000256" key="8">
    <source>
        <dbReference type="PROSITE-ProRule" id="PRU10141"/>
    </source>
</evidence>
<dbReference type="PROSITE" id="PS00108">
    <property type="entry name" value="PROTEIN_KINASE_ST"/>
    <property type="match status" value="1"/>
</dbReference>
<feature type="compositionally biased region" description="Low complexity" evidence="9">
    <location>
        <begin position="642"/>
        <end position="654"/>
    </location>
</feature>
<keyword evidence="4 8" id="KW-0547">Nucleotide-binding</keyword>
<dbReference type="GO" id="GO:0005524">
    <property type="term" value="F:ATP binding"/>
    <property type="evidence" value="ECO:0007669"/>
    <property type="project" value="UniProtKB-UniRule"/>
</dbReference>
<dbReference type="Pfam" id="PF00069">
    <property type="entry name" value="Pkinase"/>
    <property type="match status" value="1"/>
</dbReference>
<dbReference type="GO" id="GO:0000422">
    <property type="term" value="P:autophagy of mitochondrion"/>
    <property type="evidence" value="ECO:0007669"/>
    <property type="project" value="TreeGrafter"/>
</dbReference>
<proteinExistence type="predicted"/>
<evidence type="ECO:0000313" key="11">
    <source>
        <dbReference type="EMBL" id="TPX55502.1"/>
    </source>
</evidence>
<dbReference type="STRING" id="109895.A0A507DW21"/>
<feature type="compositionally biased region" description="Polar residues" evidence="9">
    <location>
        <begin position="607"/>
        <end position="623"/>
    </location>
</feature>
<evidence type="ECO:0000256" key="4">
    <source>
        <dbReference type="ARBA" id="ARBA00022741"/>
    </source>
</evidence>
<dbReference type="PANTHER" id="PTHR24348">
    <property type="entry name" value="SERINE/THREONINE-PROTEIN KINASE UNC-51-RELATED"/>
    <property type="match status" value="1"/>
</dbReference>